<dbReference type="Gene3D" id="3.30.70.1620">
    <property type="match status" value="1"/>
</dbReference>
<dbReference type="PANTHER" id="PTHR43977">
    <property type="entry name" value="STRUCTURAL MAINTENANCE OF CHROMOSOMES PROTEIN 3"/>
    <property type="match status" value="1"/>
</dbReference>
<dbReference type="Gene3D" id="1.10.287.1490">
    <property type="match status" value="1"/>
</dbReference>
<keyword evidence="2 6" id="KW-0547">Nucleotide-binding</keyword>
<feature type="coiled-coil region" evidence="6">
    <location>
        <begin position="248"/>
        <end position="352"/>
    </location>
</feature>
<feature type="coiled-coil region" evidence="6">
    <location>
        <begin position="378"/>
        <end position="475"/>
    </location>
</feature>
<keyword evidence="4 6" id="KW-0175">Coiled coil</keyword>
<dbReference type="FunFam" id="3.40.50.300:FF:000984">
    <property type="entry name" value="Chromosome partition protein Smc"/>
    <property type="match status" value="1"/>
</dbReference>
<keyword evidence="5 6" id="KW-0238">DNA-binding</keyword>
<dbReference type="GO" id="GO:0005694">
    <property type="term" value="C:chromosome"/>
    <property type="evidence" value="ECO:0007669"/>
    <property type="project" value="InterPro"/>
</dbReference>
<dbReference type="GO" id="GO:0006260">
    <property type="term" value="P:DNA replication"/>
    <property type="evidence" value="ECO:0007669"/>
    <property type="project" value="UniProtKB-UniRule"/>
</dbReference>
<comment type="function">
    <text evidence="6">Required for chromosome condensation and partitioning.</text>
</comment>
<dbReference type="HAMAP" id="MF_01894">
    <property type="entry name" value="Smc_prok"/>
    <property type="match status" value="1"/>
</dbReference>
<evidence type="ECO:0000256" key="4">
    <source>
        <dbReference type="ARBA" id="ARBA00023054"/>
    </source>
</evidence>
<dbReference type="GO" id="GO:0007059">
    <property type="term" value="P:chromosome segregation"/>
    <property type="evidence" value="ECO:0007669"/>
    <property type="project" value="UniProtKB-UniRule"/>
</dbReference>
<protein>
    <recommendedName>
        <fullName evidence="6">Chromosome partition protein Smc</fullName>
    </recommendedName>
</protein>
<evidence type="ECO:0000259" key="7">
    <source>
        <dbReference type="SMART" id="SM00968"/>
    </source>
</evidence>
<dbReference type="SMART" id="SM00968">
    <property type="entry name" value="SMC_hinge"/>
    <property type="match status" value="1"/>
</dbReference>
<dbReference type="Proteomes" id="UP000019243">
    <property type="component" value="Unassembled WGS sequence"/>
</dbReference>
<evidence type="ECO:0000256" key="3">
    <source>
        <dbReference type="ARBA" id="ARBA00022840"/>
    </source>
</evidence>
<dbReference type="GO" id="GO:0005737">
    <property type="term" value="C:cytoplasm"/>
    <property type="evidence" value="ECO:0007669"/>
    <property type="project" value="UniProtKB-SubCell"/>
</dbReference>
<evidence type="ECO:0000256" key="1">
    <source>
        <dbReference type="ARBA" id="ARBA00022490"/>
    </source>
</evidence>
<evidence type="ECO:0000256" key="6">
    <source>
        <dbReference type="HAMAP-Rule" id="MF_01894"/>
    </source>
</evidence>
<dbReference type="EMBL" id="AODH01000007">
    <property type="protein sequence ID" value="EUJ41857.1"/>
    <property type="molecule type" value="Genomic_DNA"/>
</dbReference>
<dbReference type="CDD" id="cd03278">
    <property type="entry name" value="ABC_SMC_barmotin"/>
    <property type="match status" value="1"/>
</dbReference>
<organism evidence="8 9">
    <name type="scientific">Brochothrix campestris FSL F6-1037</name>
    <dbReference type="NCBI Taxonomy" id="1265861"/>
    <lineage>
        <taxon>Bacteria</taxon>
        <taxon>Bacillati</taxon>
        <taxon>Bacillota</taxon>
        <taxon>Bacilli</taxon>
        <taxon>Bacillales</taxon>
        <taxon>Listeriaceae</taxon>
        <taxon>Brochothrix</taxon>
    </lineage>
</organism>
<keyword evidence="9" id="KW-1185">Reference proteome</keyword>
<comment type="subcellular location">
    <subcellularLocation>
        <location evidence="6">Cytoplasm</location>
    </subcellularLocation>
</comment>
<comment type="domain">
    <text evidence="6">Contains large globular domains required for ATP hydrolysis at each terminus and a third globular domain forming a flexible hinge near the middle of the molecule. These domains are separated by coiled-coil structures.</text>
</comment>
<dbReference type="Pfam" id="PF06470">
    <property type="entry name" value="SMC_hinge"/>
    <property type="match status" value="1"/>
</dbReference>
<comment type="caution">
    <text evidence="8">The sequence shown here is derived from an EMBL/GenBank/DDBJ whole genome shotgun (WGS) entry which is preliminary data.</text>
</comment>
<dbReference type="AlphaFoldDB" id="W7CY43"/>
<dbReference type="InterPro" id="IPR036277">
    <property type="entry name" value="SMC_hinge_sf"/>
</dbReference>
<dbReference type="NCBIfam" id="TIGR02168">
    <property type="entry name" value="SMC_prok_B"/>
    <property type="match status" value="1"/>
</dbReference>
<feature type="coiled-coil region" evidence="6">
    <location>
        <begin position="167"/>
        <end position="194"/>
    </location>
</feature>
<dbReference type="PATRIC" id="fig|1265861.3.peg.401"/>
<dbReference type="SUPFAM" id="SSF75553">
    <property type="entry name" value="Smc hinge domain"/>
    <property type="match status" value="1"/>
</dbReference>
<keyword evidence="1 6" id="KW-0963">Cytoplasm</keyword>
<dbReference type="InterPro" id="IPR010935">
    <property type="entry name" value="SMC_hinge"/>
</dbReference>
<feature type="domain" description="SMC hinge" evidence="7">
    <location>
        <begin position="518"/>
        <end position="637"/>
    </location>
</feature>
<dbReference type="STRING" id="1265861.BCAMP_02070"/>
<evidence type="ECO:0000256" key="5">
    <source>
        <dbReference type="ARBA" id="ARBA00023125"/>
    </source>
</evidence>
<dbReference type="SUPFAM" id="SSF52540">
    <property type="entry name" value="P-loop containing nucleoside triphosphate hydrolases"/>
    <property type="match status" value="1"/>
</dbReference>
<dbReference type="InterPro" id="IPR011890">
    <property type="entry name" value="SMC_prok"/>
</dbReference>
<dbReference type="GO" id="GO:0005524">
    <property type="term" value="F:ATP binding"/>
    <property type="evidence" value="ECO:0007669"/>
    <property type="project" value="UniProtKB-UniRule"/>
</dbReference>
<dbReference type="OrthoDB" id="9808768at2"/>
<reference evidence="8 9" key="1">
    <citation type="submission" date="2012-12" db="EMBL/GenBank/DDBJ databases">
        <title>Novel taxa of Listeriaceae from agricultural environments in the United States.</title>
        <authorList>
            <person name="den Bakker H.C."/>
            <person name="Allred A."/>
            <person name="Warchocki S."/>
            <person name="Wright E.M."/>
            <person name="Burrell A."/>
            <person name="Nightingale K.K."/>
            <person name="Kephart D."/>
            <person name="Wiedmann M."/>
        </authorList>
    </citation>
    <scope>NUCLEOTIDE SEQUENCE [LARGE SCALE GENOMIC DNA]</scope>
    <source>
        <strain evidence="8 9">FSL F6-1037</strain>
    </source>
</reference>
<sequence length="976" mass="109264">MQLKRLEMNGFKSFAEKVAVDFVPGITAVVGPNGSGKSNVTEAIRWVLGEQSAKALRGGKMSDIIFSGSDTRAAINIAEVTLVFDNEDGFLPDDHTEVSVTRRVYRNGDSEFEINQQPCRLKDIVELFMDSGLGRESFSIVSQGKIDSILNSKPTDRRLIFEEAAGVLKYKSRKKQAEAKLLETDENLNRVQDILFELQDQVEPLEIQAAIAKDYLAQKETLETFEVGVLADEIQTLTQATDKTTVALHQWQAKLSESKAKADTLLKQWQAKKTLFAEVTTEADTVQEQLVETTRLLERANGQCEVLKERALHGQANDSEVVEQLEAVTAVLATANNQLAEQQQLYDTLLAKVILMRQSVQQLQNFVDGKVEWTPAKIERLKNDYIDLRHEQTTLKNENAFMTKQHEQNKHRLDKLRSENAAVIENRAAATAQQAEKQALLGEQTTAIEQKRAQYEQLTNTLHTAEAAAAQADSQLYKAYEMRQHAKAKHDTLVDLENDYAGYYQGVKMLLKERHRFGGLVGAVAEQVTIPSQYETAIDIALGASAQHLIVENEQTAREGIAYLKANHLGRATFLPITTIKPRIMPQDLKQRLVQHEGFIGIGSELVTIDARYQVIVGNLLGQVIIASDLINANQLAKLINHRFRIVTLEGDVVNPGGSMTGGAMKQNKAPLLGRKSEIASLAAKLVQMEAVISQLEQKVTALKAEVTATRDQREALRSEGERLNYEVKRIEEDIAATQTAMSRINENMHIFDFDVKELVDENASLISKMAANEAKMAEMTTTLASQESAIEQATQSQNMADEQRAEHVQRLTDQKTELAVSEEKLTQAKNKLAEMKQLIATHEAKAEQLQEKLTFIHSQQTEHASTSEQLEETRDRLQTEMNAVQATSDKLKAKRIRVEKQLGEVASTREYQLNEVATHEKQYNEALMSLERDQNERTYRLNALKENYDLTLADALARPALQLPIEEAKKKSASD</sequence>
<dbReference type="PIRSF" id="PIRSF005719">
    <property type="entry name" value="SMC"/>
    <property type="match status" value="1"/>
</dbReference>
<evidence type="ECO:0000313" key="9">
    <source>
        <dbReference type="Proteomes" id="UP000019243"/>
    </source>
</evidence>
<proteinExistence type="inferred from homology"/>
<dbReference type="InterPro" id="IPR024704">
    <property type="entry name" value="SMC"/>
</dbReference>
<dbReference type="InterPro" id="IPR027417">
    <property type="entry name" value="P-loop_NTPase"/>
</dbReference>
<dbReference type="Gene3D" id="1.20.1060.20">
    <property type="match status" value="1"/>
</dbReference>
<evidence type="ECO:0000256" key="2">
    <source>
        <dbReference type="ARBA" id="ARBA00022741"/>
    </source>
</evidence>
<comment type="subunit">
    <text evidence="6">Homodimer.</text>
</comment>
<feature type="binding site" evidence="6">
    <location>
        <begin position="32"/>
        <end position="39"/>
    </location>
    <ligand>
        <name>ATP</name>
        <dbReference type="ChEBI" id="CHEBI:30616"/>
    </ligand>
</feature>
<dbReference type="GO" id="GO:0003677">
    <property type="term" value="F:DNA binding"/>
    <property type="evidence" value="ECO:0007669"/>
    <property type="project" value="UniProtKB-UniRule"/>
</dbReference>
<dbReference type="GO" id="GO:0030261">
    <property type="term" value="P:chromosome condensation"/>
    <property type="evidence" value="ECO:0007669"/>
    <property type="project" value="InterPro"/>
</dbReference>
<dbReference type="Pfam" id="PF02463">
    <property type="entry name" value="SMC_N"/>
    <property type="match status" value="1"/>
</dbReference>
<feature type="coiled-coil region" evidence="6">
    <location>
        <begin position="812"/>
        <end position="937"/>
    </location>
</feature>
<accession>W7CY43</accession>
<evidence type="ECO:0000313" key="8">
    <source>
        <dbReference type="EMBL" id="EUJ41857.1"/>
    </source>
</evidence>
<dbReference type="Gene3D" id="3.40.50.300">
    <property type="entry name" value="P-loop containing nucleotide triphosphate hydrolases"/>
    <property type="match status" value="1"/>
</dbReference>
<comment type="similarity">
    <text evidence="6">Belongs to the SMC family.</text>
</comment>
<keyword evidence="3 6" id="KW-0067">ATP-binding</keyword>
<feature type="coiled-coil region" evidence="6">
    <location>
        <begin position="679"/>
        <end position="748"/>
    </location>
</feature>
<dbReference type="InterPro" id="IPR003395">
    <property type="entry name" value="RecF/RecN/SMC_N"/>
</dbReference>
<gene>
    <name evidence="6" type="primary">smc</name>
    <name evidence="8" type="ORF">BCAMP_02070</name>
</gene>
<dbReference type="GO" id="GO:0016887">
    <property type="term" value="F:ATP hydrolysis activity"/>
    <property type="evidence" value="ECO:0007669"/>
    <property type="project" value="InterPro"/>
</dbReference>
<dbReference type="GO" id="GO:0007062">
    <property type="term" value="P:sister chromatid cohesion"/>
    <property type="evidence" value="ECO:0007669"/>
    <property type="project" value="InterPro"/>
</dbReference>
<name>W7CY43_9LIST</name>